<reference evidence="2" key="1">
    <citation type="submission" date="2024-01" db="EMBL/GenBank/DDBJ databases">
        <title>Complete genome sequence of Mycoplasma gateae strain 3700.</title>
        <authorList>
            <person name="Spergser J."/>
        </authorList>
    </citation>
    <scope>NUCLEOTIDE SEQUENCE [LARGE SCALE GENOMIC DNA]</scope>
    <source>
        <strain evidence="2">3700</strain>
    </source>
</reference>
<keyword evidence="1" id="KW-1133">Transmembrane helix</keyword>
<keyword evidence="1" id="KW-0812">Transmembrane</keyword>
<protein>
    <recommendedName>
        <fullName evidence="4">DUF4760 domain-containing protein</fullName>
    </recommendedName>
</protein>
<sequence>MFEGNGQVVVYVLFSLVLILIVAYIVWKATKNKRIKRKELKEQNKRNNETLNLFYEFILSFYTVIRFTKNELNKFNSKTTDRKMGEIKNGAKRMLIKLIQNDDFAIAFHDNEQYKEFVENAEILTTTQPNLWDKKIPKVLEFFEFQYNKIPSEKFNSKLEKLTLESLERKFYEE</sequence>
<dbReference type="Proteomes" id="UP001431935">
    <property type="component" value="Chromosome"/>
</dbReference>
<evidence type="ECO:0000313" key="2">
    <source>
        <dbReference type="EMBL" id="WVN21548.1"/>
    </source>
</evidence>
<dbReference type="RefSeq" id="WP_330463579.1">
    <property type="nucleotide sequence ID" value="NZ_CP143578.1"/>
</dbReference>
<evidence type="ECO:0000256" key="1">
    <source>
        <dbReference type="SAM" id="Phobius"/>
    </source>
</evidence>
<accession>A0ABZ2AKL1</accession>
<keyword evidence="3" id="KW-1185">Reference proteome</keyword>
<organism evidence="2 3">
    <name type="scientific">Metamycoplasma gateae</name>
    <dbReference type="NCBI Taxonomy" id="35769"/>
    <lineage>
        <taxon>Bacteria</taxon>
        <taxon>Bacillati</taxon>
        <taxon>Mycoplasmatota</taxon>
        <taxon>Mycoplasmoidales</taxon>
        <taxon>Metamycoplasmataceae</taxon>
        <taxon>Metamycoplasma</taxon>
    </lineage>
</organism>
<name>A0ABZ2AKL1_9BACT</name>
<keyword evidence="1" id="KW-0472">Membrane</keyword>
<feature type="transmembrane region" description="Helical" evidence="1">
    <location>
        <begin position="6"/>
        <end position="27"/>
    </location>
</feature>
<dbReference type="EMBL" id="CP143578">
    <property type="protein sequence ID" value="WVN21548.1"/>
    <property type="molecule type" value="Genomic_DNA"/>
</dbReference>
<evidence type="ECO:0000313" key="3">
    <source>
        <dbReference type="Proteomes" id="UP001431935"/>
    </source>
</evidence>
<evidence type="ECO:0008006" key="4">
    <source>
        <dbReference type="Google" id="ProtNLM"/>
    </source>
</evidence>
<gene>
    <name evidence="2" type="ORF">V2E26_00965</name>
</gene>
<proteinExistence type="predicted"/>
<dbReference type="NCBIfam" id="NF045939">
    <property type="entry name" value="MHJ_0274_fam"/>
    <property type="match status" value="1"/>
</dbReference>